<keyword evidence="4" id="KW-1185">Reference proteome</keyword>
<organism evidence="3 4">
    <name type="scientific">Granulosicoccus antarcticus IMCC3135</name>
    <dbReference type="NCBI Taxonomy" id="1192854"/>
    <lineage>
        <taxon>Bacteria</taxon>
        <taxon>Pseudomonadati</taxon>
        <taxon>Pseudomonadota</taxon>
        <taxon>Gammaproteobacteria</taxon>
        <taxon>Chromatiales</taxon>
        <taxon>Granulosicoccaceae</taxon>
        <taxon>Granulosicoccus</taxon>
    </lineage>
</organism>
<accession>A0A2Z2NLP9</accession>
<dbReference type="SUPFAM" id="SSF53098">
    <property type="entry name" value="Ribonuclease H-like"/>
    <property type="match status" value="1"/>
</dbReference>
<dbReference type="InterPro" id="IPR038721">
    <property type="entry name" value="IS701-like_DDE_dom"/>
</dbReference>
<reference evidence="3 4" key="1">
    <citation type="submission" date="2016-12" db="EMBL/GenBank/DDBJ databases">
        <authorList>
            <person name="Song W.-J."/>
            <person name="Kurnit D.M."/>
        </authorList>
    </citation>
    <scope>NUCLEOTIDE SEQUENCE [LARGE SCALE GENOMIC DNA]</scope>
    <source>
        <strain evidence="3 4">IMCC3135</strain>
    </source>
</reference>
<name>A0A2Z2NLP9_9GAMM</name>
<dbReference type="InterPro" id="IPR039365">
    <property type="entry name" value="IS701-like"/>
</dbReference>
<dbReference type="OrthoDB" id="6139076at2"/>
<dbReference type="Proteomes" id="UP000250079">
    <property type="component" value="Chromosome"/>
</dbReference>
<dbReference type="AlphaFoldDB" id="A0A2Z2NLP9"/>
<sequence length="433" mass="48688">MVSVDKLNEYLKYLCEGLGHATRHPHLINYCSALMLTLDRKSVEPMAAAVDPYNVRSQHQGLHHFVADSNWSDRKILNKCWSWVVARMGAGEALYWIVDDTGIPKKGKHSAGVARQYCGQLGKKANCQVAVSLSIATQKASLPVDYRLYLPELWCEDSERRDTVGIPEEIEFATKPEIALQQIQAALERDVTPGVVLADAAYGNNTAFREGLDALGLKYMVGVNPSTSIWAPGVKPLPPKSKEPGTRGRTPTRHRFAEGHEPQSCEEVALAVSEQDWQFVEWREGTNETLSSWFIALRVRAAHRDHLTSTLRATQWLLVEWPEGEEAPTKYSLGTLPASTPIKELVYNIKMRYQVERDYQELKDELGLNHYEGRNWRGFHHHASLCIAAYAFLVAERLTHPGEEKKSTQPRKESALPDDYIPRGSPASTTSCR</sequence>
<dbReference type="PANTHER" id="PTHR33627:SF1">
    <property type="entry name" value="TRANSPOSASE"/>
    <property type="match status" value="1"/>
</dbReference>
<protein>
    <recommendedName>
        <fullName evidence="2">Transposase IS701-like DDE domain-containing protein</fullName>
    </recommendedName>
</protein>
<evidence type="ECO:0000313" key="3">
    <source>
        <dbReference type="EMBL" id="ASJ72083.1"/>
    </source>
</evidence>
<feature type="domain" description="Transposase IS701-like DDE" evidence="2">
    <location>
        <begin position="14"/>
        <end position="288"/>
    </location>
</feature>
<dbReference type="Pfam" id="PF13546">
    <property type="entry name" value="DDE_5"/>
    <property type="match status" value="1"/>
</dbReference>
<gene>
    <name evidence="3" type="ORF">IMCC3135_09945</name>
</gene>
<evidence type="ECO:0000313" key="4">
    <source>
        <dbReference type="Proteomes" id="UP000250079"/>
    </source>
</evidence>
<dbReference type="InterPro" id="IPR012337">
    <property type="entry name" value="RNaseH-like_sf"/>
</dbReference>
<feature type="region of interest" description="Disordered" evidence="1">
    <location>
        <begin position="232"/>
        <end position="261"/>
    </location>
</feature>
<dbReference type="NCBIfam" id="NF033540">
    <property type="entry name" value="transpos_IS701"/>
    <property type="match status" value="1"/>
</dbReference>
<evidence type="ECO:0000259" key="2">
    <source>
        <dbReference type="Pfam" id="PF13546"/>
    </source>
</evidence>
<feature type="compositionally biased region" description="Basic and acidic residues" evidence="1">
    <location>
        <begin position="402"/>
        <end position="415"/>
    </location>
</feature>
<dbReference type="EMBL" id="CP018632">
    <property type="protein sequence ID" value="ASJ72083.1"/>
    <property type="molecule type" value="Genomic_DNA"/>
</dbReference>
<feature type="region of interest" description="Disordered" evidence="1">
    <location>
        <begin position="402"/>
        <end position="433"/>
    </location>
</feature>
<dbReference type="PANTHER" id="PTHR33627">
    <property type="entry name" value="TRANSPOSASE"/>
    <property type="match status" value="1"/>
</dbReference>
<proteinExistence type="predicted"/>
<dbReference type="KEGG" id="gai:IMCC3135_09945"/>
<evidence type="ECO:0000256" key="1">
    <source>
        <dbReference type="SAM" id="MobiDB-lite"/>
    </source>
</evidence>